<feature type="transmembrane region" description="Helical" evidence="5">
    <location>
        <begin position="408"/>
        <end position="428"/>
    </location>
</feature>
<comment type="caution">
    <text evidence="7">The sequence shown here is derived from an EMBL/GenBank/DDBJ whole genome shotgun (WGS) entry which is preliminary data.</text>
</comment>
<feature type="transmembrane region" description="Helical" evidence="5">
    <location>
        <begin position="236"/>
        <end position="252"/>
    </location>
</feature>
<feature type="transmembrane region" description="Helical" evidence="5">
    <location>
        <begin position="214"/>
        <end position="230"/>
    </location>
</feature>
<dbReference type="PANTHER" id="PTHR37422">
    <property type="entry name" value="TEICHURONIC ACID BIOSYNTHESIS PROTEIN TUAE"/>
    <property type="match status" value="1"/>
</dbReference>
<evidence type="ECO:0000313" key="7">
    <source>
        <dbReference type="EMBL" id="PKM87753.1"/>
    </source>
</evidence>
<name>A0A2N2DZ70_9BACT</name>
<keyword evidence="2 5" id="KW-0812">Transmembrane</keyword>
<evidence type="ECO:0000313" key="8">
    <source>
        <dbReference type="Proteomes" id="UP000233325"/>
    </source>
</evidence>
<feature type="transmembrane region" description="Helical" evidence="5">
    <location>
        <begin position="182"/>
        <end position="202"/>
    </location>
</feature>
<evidence type="ECO:0000256" key="3">
    <source>
        <dbReference type="ARBA" id="ARBA00022989"/>
    </source>
</evidence>
<evidence type="ECO:0000256" key="4">
    <source>
        <dbReference type="ARBA" id="ARBA00023136"/>
    </source>
</evidence>
<dbReference type="GO" id="GO:0016020">
    <property type="term" value="C:membrane"/>
    <property type="evidence" value="ECO:0007669"/>
    <property type="project" value="UniProtKB-SubCell"/>
</dbReference>
<dbReference type="PANTHER" id="PTHR37422:SF13">
    <property type="entry name" value="LIPOPOLYSACCHARIDE BIOSYNTHESIS PROTEIN PA4999-RELATED"/>
    <property type="match status" value="1"/>
</dbReference>
<evidence type="ECO:0000256" key="2">
    <source>
        <dbReference type="ARBA" id="ARBA00022692"/>
    </source>
</evidence>
<dbReference type="Proteomes" id="UP000233325">
    <property type="component" value="Unassembled WGS sequence"/>
</dbReference>
<keyword evidence="3 5" id="KW-1133">Transmembrane helix</keyword>
<dbReference type="AlphaFoldDB" id="A0A2N2DZ70"/>
<feature type="transmembrane region" description="Helical" evidence="5">
    <location>
        <begin position="7"/>
        <end position="31"/>
    </location>
</feature>
<dbReference type="InterPro" id="IPR007016">
    <property type="entry name" value="O-antigen_ligase-rel_domated"/>
</dbReference>
<feature type="transmembrane region" description="Helical" evidence="5">
    <location>
        <begin position="434"/>
        <end position="450"/>
    </location>
</feature>
<dbReference type="InterPro" id="IPR051533">
    <property type="entry name" value="WaaL-like"/>
</dbReference>
<proteinExistence type="predicted"/>
<sequence length="456" mass="51824">MEILMLLAIICFTFIAVLRLDWALFIVLAALPTYLLRFNIGPIPVTLLELMILITFAVWAIKDKPWKRLQKSAWKVRRQKYPYHLEIIGVLIAAWAGLAIAGFDNSALGIFKAYFLEPLMLYIVIINRGQSGIKKFIWPLAISAAVASIYALFQQITGLYIFNDFWALLSQRRVTSFFPYPNAVGLFLAPIIFLLGGLLCSFPHRTTLLKAGQKVFLFLTIASSILAIYFAHSEGALVGIAGGIFIVALLAHKNTRKAAIASAMLAVIILSISAPAWNYVENKATLMDLSGQIRRQQWKETFQMLEDGRLVSGAGLDKYQEAVAPFHQEGIFVKNDDPDWYRKVVWNDEYKKQVWQPVEIYKYPHNIFLNFWTEITLFGAFLFTWLIARFFYDAIKLLKKLEREKRMLVLGLIGAMSALVIHGLVDVPYFKNDLAIIFWVIVAMVGIIKIKNTKSI</sequence>
<evidence type="ECO:0000256" key="1">
    <source>
        <dbReference type="ARBA" id="ARBA00004141"/>
    </source>
</evidence>
<keyword evidence="4 5" id="KW-0472">Membrane</keyword>
<feature type="transmembrane region" description="Helical" evidence="5">
    <location>
        <begin position="107"/>
        <end position="125"/>
    </location>
</feature>
<feature type="transmembrane region" description="Helical" evidence="5">
    <location>
        <begin position="259"/>
        <end position="280"/>
    </location>
</feature>
<protein>
    <recommendedName>
        <fullName evidence="6">O-antigen ligase-related domain-containing protein</fullName>
    </recommendedName>
</protein>
<feature type="transmembrane region" description="Helical" evidence="5">
    <location>
        <begin position="137"/>
        <end position="162"/>
    </location>
</feature>
<evidence type="ECO:0000256" key="5">
    <source>
        <dbReference type="SAM" id="Phobius"/>
    </source>
</evidence>
<gene>
    <name evidence="7" type="ORF">CVU83_02595</name>
</gene>
<organism evidence="7 8">
    <name type="scientific">Candidatus Falkowbacteria bacterium HGW-Falkowbacteria-2</name>
    <dbReference type="NCBI Taxonomy" id="2013769"/>
    <lineage>
        <taxon>Bacteria</taxon>
        <taxon>Candidatus Falkowiibacteriota</taxon>
    </lineage>
</organism>
<feature type="transmembrane region" description="Helical" evidence="5">
    <location>
        <begin position="81"/>
        <end position="101"/>
    </location>
</feature>
<feature type="transmembrane region" description="Helical" evidence="5">
    <location>
        <begin position="367"/>
        <end position="388"/>
    </location>
</feature>
<comment type="subcellular location">
    <subcellularLocation>
        <location evidence="1">Membrane</location>
        <topology evidence="1">Multi-pass membrane protein</topology>
    </subcellularLocation>
</comment>
<feature type="transmembrane region" description="Helical" evidence="5">
    <location>
        <begin position="43"/>
        <end position="61"/>
    </location>
</feature>
<evidence type="ECO:0000259" key="6">
    <source>
        <dbReference type="Pfam" id="PF04932"/>
    </source>
</evidence>
<dbReference type="Pfam" id="PF04932">
    <property type="entry name" value="Wzy_C"/>
    <property type="match status" value="1"/>
</dbReference>
<accession>A0A2N2DZ70</accession>
<dbReference type="EMBL" id="PHAH01000034">
    <property type="protein sequence ID" value="PKM87753.1"/>
    <property type="molecule type" value="Genomic_DNA"/>
</dbReference>
<reference evidence="7 8" key="1">
    <citation type="journal article" date="2017" name="ISME J.">
        <title>Potential for microbial H2 and metal transformations associated with novel bacteria and archaea in deep terrestrial subsurface sediments.</title>
        <authorList>
            <person name="Hernsdorf A.W."/>
            <person name="Amano Y."/>
            <person name="Miyakawa K."/>
            <person name="Ise K."/>
            <person name="Suzuki Y."/>
            <person name="Anantharaman K."/>
            <person name="Probst A."/>
            <person name="Burstein D."/>
            <person name="Thomas B.C."/>
            <person name="Banfield J.F."/>
        </authorList>
    </citation>
    <scope>NUCLEOTIDE SEQUENCE [LARGE SCALE GENOMIC DNA]</scope>
    <source>
        <strain evidence="7">HGW-Falkowbacteria-2</strain>
    </source>
</reference>
<feature type="domain" description="O-antigen ligase-related" evidence="6">
    <location>
        <begin position="221"/>
        <end position="383"/>
    </location>
</feature>